<gene>
    <name evidence="2" type="ORF">AX018_103227</name>
</gene>
<dbReference type="InterPro" id="IPR036291">
    <property type="entry name" value="NAD(P)-bd_dom_sf"/>
</dbReference>
<dbReference type="PANTHER" id="PTHR42760">
    <property type="entry name" value="SHORT-CHAIN DEHYDROGENASES/REDUCTASES FAMILY MEMBER"/>
    <property type="match status" value="1"/>
</dbReference>
<dbReference type="SUPFAM" id="SSF51735">
    <property type="entry name" value="NAD(P)-binding Rossmann-fold domains"/>
    <property type="match status" value="1"/>
</dbReference>
<dbReference type="PRINTS" id="PR00081">
    <property type="entry name" value="GDHRDH"/>
</dbReference>
<proteinExistence type="inferred from homology"/>
<dbReference type="AlphaFoldDB" id="A0A328YXM5"/>
<comment type="similarity">
    <text evidence="1">Belongs to the short-chain dehydrogenases/reductases (SDR) family.</text>
</comment>
<sequence>MQEKSKGRLHGKVAVIVGAGQLAGDTVGNGRAVAERFAQEGATLLLVDIQEELAQATLEAVAGYGQPASVLRADITQEGDCRTIAVTCVECYGRIDILHNNVGRSKGDRRTADMDAQMWDEIMAMNLKGMFMTCKHVLPQMVHQGSGSIINVSSTASLAARPTVTYKTSKGAVNAFTQHLAMENAAHGVRANAILPGLIDTPMAIERRAIERGVSRDVVRAEREALVPMQHMGTGWDVANAAVFLASEEARYVTGVLLPVDGGLLCKRG</sequence>
<comment type="caution">
    <text evidence="2">The sequence shown here is derived from an EMBL/GenBank/DDBJ whole genome shotgun (WGS) entry which is preliminary data.</text>
</comment>
<dbReference type="GO" id="GO:0048038">
    <property type="term" value="F:quinone binding"/>
    <property type="evidence" value="ECO:0007669"/>
    <property type="project" value="TreeGrafter"/>
</dbReference>
<dbReference type="PRINTS" id="PR00080">
    <property type="entry name" value="SDRFAMILY"/>
</dbReference>
<dbReference type="EMBL" id="QLTA01000032">
    <property type="protein sequence ID" value="RAR78164.1"/>
    <property type="molecule type" value="Genomic_DNA"/>
</dbReference>
<dbReference type="GO" id="GO:0016616">
    <property type="term" value="F:oxidoreductase activity, acting on the CH-OH group of donors, NAD or NADP as acceptor"/>
    <property type="evidence" value="ECO:0007669"/>
    <property type="project" value="TreeGrafter"/>
</dbReference>
<evidence type="ECO:0000313" key="2">
    <source>
        <dbReference type="EMBL" id="RAR78164.1"/>
    </source>
</evidence>
<dbReference type="Pfam" id="PF13561">
    <property type="entry name" value="adh_short_C2"/>
    <property type="match status" value="1"/>
</dbReference>
<evidence type="ECO:0000313" key="3">
    <source>
        <dbReference type="Proteomes" id="UP000248856"/>
    </source>
</evidence>
<dbReference type="FunFam" id="3.40.50.720:FF:000084">
    <property type="entry name" value="Short-chain dehydrogenase reductase"/>
    <property type="match status" value="1"/>
</dbReference>
<dbReference type="CDD" id="cd05233">
    <property type="entry name" value="SDR_c"/>
    <property type="match status" value="1"/>
</dbReference>
<keyword evidence="3" id="KW-1185">Reference proteome</keyword>
<dbReference type="Proteomes" id="UP000248856">
    <property type="component" value="Unassembled WGS sequence"/>
</dbReference>
<evidence type="ECO:0000256" key="1">
    <source>
        <dbReference type="ARBA" id="ARBA00006484"/>
    </source>
</evidence>
<name>A0A328YXM5_9BURK</name>
<dbReference type="GO" id="GO:0006633">
    <property type="term" value="P:fatty acid biosynthetic process"/>
    <property type="evidence" value="ECO:0007669"/>
    <property type="project" value="TreeGrafter"/>
</dbReference>
<accession>A0A328YXM5</accession>
<dbReference type="Gene3D" id="3.40.50.720">
    <property type="entry name" value="NAD(P)-binding Rossmann-like Domain"/>
    <property type="match status" value="1"/>
</dbReference>
<dbReference type="RefSeq" id="WP_111878774.1">
    <property type="nucleotide sequence ID" value="NZ_CBCSGC010000008.1"/>
</dbReference>
<organism evidence="2 3">
    <name type="scientific">Paracidovorax anthurii</name>
    <dbReference type="NCBI Taxonomy" id="78229"/>
    <lineage>
        <taxon>Bacteria</taxon>
        <taxon>Pseudomonadati</taxon>
        <taxon>Pseudomonadota</taxon>
        <taxon>Betaproteobacteria</taxon>
        <taxon>Burkholderiales</taxon>
        <taxon>Comamonadaceae</taxon>
        <taxon>Paracidovorax</taxon>
    </lineage>
</organism>
<dbReference type="OrthoDB" id="7064009at2"/>
<protein>
    <submittedName>
        <fullName evidence="2">NAD(P)-dependent dehydrogenase (Short-subunit alcohol dehydrogenase family)</fullName>
    </submittedName>
</protein>
<dbReference type="InterPro" id="IPR002347">
    <property type="entry name" value="SDR_fam"/>
</dbReference>
<reference evidence="2 3" key="1">
    <citation type="submission" date="2018-06" db="EMBL/GenBank/DDBJ databases">
        <title>Genomic Encyclopedia of Archaeal and Bacterial Type Strains, Phase II (KMG-II): from individual species to whole genera.</title>
        <authorList>
            <person name="Goeker M."/>
        </authorList>
    </citation>
    <scope>NUCLEOTIDE SEQUENCE [LARGE SCALE GENOMIC DNA]</scope>
    <source>
        <strain evidence="2 3">CFPB 3232</strain>
    </source>
</reference>
<dbReference type="PANTHER" id="PTHR42760:SF122">
    <property type="entry name" value="NAD(P)-BINDING PROTEIN"/>
    <property type="match status" value="1"/>
</dbReference>